<gene>
    <name evidence="2" type="ORF">T9R20_16470</name>
</gene>
<evidence type="ECO:0000313" key="3">
    <source>
        <dbReference type="Proteomes" id="UP001324533"/>
    </source>
</evidence>
<feature type="transmembrane region" description="Helical" evidence="1">
    <location>
        <begin position="21"/>
        <end position="43"/>
    </location>
</feature>
<evidence type="ECO:0000313" key="2">
    <source>
        <dbReference type="EMBL" id="WQB70271.1"/>
    </source>
</evidence>
<evidence type="ECO:0000256" key="1">
    <source>
        <dbReference type="SAM" id="Phobius"/>
    </source>
</evidence>
<organism evidence="2 3">
    <name type="scientific">Microbacterium invictum</name>
    <dbReference type="NCBI Taxonomy" id="515415"/>
    <lineage>
        <taxon>Bacteria</taxon>
        <taxon>Bacillati</taxon>
        <taxon>Actinomycetota</taxon>
        <taxon>Actinomycetes</taxon>
        <taxon>Micrococcales</taxon>
        <taxon>Microbacteriaceae</taxon>
        <taxon>Microbacterium</taxon>
    </lineage>
</organism>
<keyword evidence="1" id="KW-0812">Transmembrane</keyword>
<keyword evidence="1" id="KW-1133">Transmembrane helix</keyword>
<name>A0ABZ0V9H7_9MICO</name>
<accession>A0ABZ0V9H7</accession>
<proteinExistence type="predicted"/>
<keyword evidence="1" id="KW-0472">Membrane</keyword>
<dbReference type="Proteomes" id="UP001324533">
    <property type="component" value="Chromosome"/>
</dbReference>
<sequence length="356" mass="37248">MQQGAAAGGRRRSRSRLATDLALLGVIGALLIAAFLAAGATLYREFYSPAAFVERYLGLLADGRAAEALATPGVAVDIEALEAAGLPPTASQALLRRDALAALGGVEIVGEETDRSVTRVTAAYRAGQFEGTTTFEVERDGSVGPLPTWRFATSPLAVVQVAVQGSMTFDVNGFSLDKRQVSPDGAEADPSAPVSLLVFSPGIYSVSVDTAIATTPGVAVVSDSPFTSVPVSLQAQPTEEFVAVVQDRVEEFLTACATQEVLQPTGCPFGFQVQDRIVSPPAWSITQQPAIRLEPDGANWIIPPTPAVARIAVDIRSLFDGRVESTEEDVPFTLAGSITVDAEGRASISITSSEVQ</sequence>
<dbReference type="EMBL" id="CP139779">
    <property type="protein sequence ID" value="WQB70271.1"/>
    <property type="molecule type" value="Genomic_DNA"/>
</dbReference>
<dbReference type="RefSeq" id="WP_322410421.1">
    <property type="nucleotide sequence ID" value="NZ_CP139779.1"/>
</dbReference>
<reference evidence="2 3" key="1">
    <citation type="submission" date="2023-06" db="EMBL/GenBank/DDBJ databases">
        <title>Rock-solubilizing bacteria, Microbacterium invictum, promotes re-establishment of vegetation in rocky wasteland by accelerating rock bio-weathering and reshaping soil bacterial community.</title>
        <authorList>
            <person name="Liu C."/>
        </authorList>
    </citation>
    <scope>NUCLEOTIDE SEQUENCE [LARGE SCALE GENOMIC DNA]</scope>
    <source>
        <strain evidence="2 3">X-18</strain>
    </source>
</reference>
<protein>
    <submittedName>
        <fullName evidence="2">Uncharacterized protein</fullName>
    </submittedName>
</protein>
<keyword evidence="3" id="KW-1185">Reference proteome</keyword>